<evidence type="ECO:0000313" key="2">
    <source>
        <dbReference type="Proteomes" id="UP000887116"/>
    </source>
</evidence>
<sequence length="80" mass="9203">MTLWPLAAITHNPLLSRIPEESLFFMDLSDSPLSIPGKRRMKGLRERDDGCLKRMGMENKVARPLFRIVCFLRGGWDEKG</sequence>
<keyword evidence="2" id="KW-1185">Reference proteome</keyword>
<dbReference type="Proteomes" id="UP000887116">
    <property type="component" value="Unassembled WGS sequence"/>
</dbReference>
<reference evidence="1" key="1">
    <citation type="submission" date="2020-07" db="EMBL/GenBank/DDBJ databases">
        <title>Multicomponent nature underlies the extraordinary mechanical properties of spider dragline silk.</title>
        <authorList>
            <person name="Kono N."/>
            <person name="Nakamura H."/>
            <person name="Mori M."/>
            <person name="Yoshida Y."/>
            <person name="Ohtoshi R."/>
            <person name="Malay A.D."/>
            <person name="Moran D.A.P."/>
            <person name="Tomita M."/>
            <person name="Numata K."/>
            <person name="Arakawa K."/>
        </authorList>
    </citation>
    <scope>NUCLEOTIDE SEQUENCE</scope>
</reference>
<accession>A0A8X6L5E7</accession>
<evidence type="ECO:0000313" key="1">
    <source>
        <dbReference type="EMBL" id="GFQ97144.1"/>
    </source>
</evidence>
<dbReference type="AlphaFoldDB" id="A0A8X6L5E7"/>
<proteinExistence type="predicted"/>
<gene>
    <name evidence="1" type="ORF">TNCT_61751</name>
</gene>
<protein>
    <submittedName>
        <fullName evidence="1">Uncharacterized protein</fullName>
    </submittedName>
</protein>
<name>A0A8X6L5E7_TRICU</name>
<dbReference type="EMBL" id="BMAO01014792">
    <property type="protein sequence ID" value="GFQ97144.1"/>
    <property type="molecule type" value="Genomic_DNA"/>
</dbReference>
<comment type="caution">
    <text evidence="1">The sequence shown here is derived from an EMBL/GenBank/DDBJ whole genome shotgun (WGS) entry which is preliminary data.</text>
</comment>
<organism evidence="1 2">
    <name type="scientific">Trichonephila clavata</name>
    <name type="common">Joro spider</name>
    <name type="synonym">Nephila clavata</name>
    <dbReference type="NCBI Taxonomy" id="2740835"/>
    <lineage>
        <taxon>Eukaryota</taxon>
        <taxon>Metazoa</taxon>
        <taxon>Ecdysozoa</taxon>
        <taxon>Arthropoda</taxon>
        <taxon>Chelicerata</taxon>
        <taxon>Arachnida</taxon>
        <taxon>Araneae</taxon>
        <taxon>Araneomorphae</taxon>
        <taxon>Entelegynae</taxon>
        <taxon>Araneoidea</taxon>
        <taxon>Nephilidae</taxon>
        <taxon>Trichonephila</taxon>
    </lineage>
</organism>